<dbReference type="RefSeq" id="XP_022475047.1">
    <property type="nucleotide sequence ID" value="XM_022618397.1"/>
</dbReference>
<dbReference type="EMBL" id="MJBS01000052">
    <property type="protein sequence ID" value="OHE97895.1"/>
    <property type="molecule type" value="Genomic_DNA"/>
</dbReference>
<accession>A0A1G4B995</accession>
<dbReference type="GeneID" id="34559907"/>
<gene>
    <name evidence="1" type="ORF">CORC01_06758</name>
</gene>
<protein>
    <submittedName>
        <fullName evidence="1">Uncharacterized protein</fullName>
    </submittedName>
</protein>
<proteinExistence type="predicted"/>
<name>A0A1G4B995_9PEZI</name>
<dbReference type="Proteomes" id="UP000176998">
    <property type="component" value="Unassembled WGS sequence"/>
</dbReference>
<evidence type="ECO:0000313" key="2">
    <source>
        <dbReference type="Proteomes" id="UP000176998"/>
    </source>
</evidence>
<comment type="caution">
    <text evidence="1">The sequence shown here is derived from an EMBL/GenBank/DDBJ whole genome shotgun (WGS) entry which is preliminary data.</text>
</comment>
<sequence length="80" mass="9097">MPQSTTVKNPTSGHIDGQQPAEYKIHSNLTSSHQLLQALERRFTKGSYTVEMRHNIYTVRVDSSKAPPELSRLQTSKHHL</sequence>
<organism evidence="1 2">
    <name type="scientific">Colletotrichum orchidophilum</name>
    <dbReference type="NCBI Taxonomy" id="1209926"/>
    <lineage>
        <taxon>Eukaryota</taxon>
        <taxon>Fungi</taxon>
        <taxon>Dikarya</taxon>
        <taxon>Ascomycota</taxon>
        <taxon>Pezizomycotina</taxon>
        <taxon>Sordariomycetes</taxon>
        <taxon>Hypocreomycetidae</taxon>
        <taxon>Glomerellales</taxon>
        <taxon>Glomerellaceae</taxon>
        <taxon>Colletotrichum</taxon>
    </lineage>
</organism>
<evidence type="ECO:0000313" key="1">
    <source>
        <dbReference type="EMBL" id="OHE97895.1"/>
    </source>
</evidence>
<reference evidence="1 2" key="1">
    <citation type="submission" date="2016-09" db="EMBL/GenBank/DDBJ databases">
        <authorList>
            <person name="Capua I."/>
            <person name="De Benedictis P."/>
            <person name="Joannis T."/>
            <person name="Lombin L.H."/>
            <person name="Cattoli G."/>
        </authorList>
    </citation>
    <scope>NUCLEOTIDE SEQUENCE [LARGE SCALE GENOMIC DNA]</scope>
    <source>
        <strain evidence="1 2">IMI 309357</strain>
    </source>
</reference>
<dbReference type="OrthoDB" id="10345766at2759"/>
<keyword evidence="2" id="KW-1185">Reference proteome</keyword>
<dbReference type="AlphaFoldDB" id="A0A1G4B995"/>